<dbReference type="EMBL" id="FMJC01000002">
    <property type="protein sequence ID" value="SCM74877.1"/>
    <property type="molecule type" value="Genomic_DNA"/>
</dbReference>
<organism evidence="1">
    <name type="scientific">uncultured Desulfovibrio sp</name>
    <dbReference type="NCBI Taxonomy" id="167968"/>
    <lineage>
        <taxon>Bacteria</taxon>
        <taxon>Pseudomonadati</taxon>
        <taxon>Thermodesulfobacteriota</taxon>
        <taxon>Desulfovibrionia</taxon>
        <taxon>Desulfovibrionales</taxon>
        <taxon>Desulfovibrionaceae</taxon>
        <taxon>Desulfovibrio</taxon>
        <taxon>environmental samples</taxon>
    </lineage>
</organism>
<protein>
    <recommendedName>
        <fullName evidence="2">UspA domain-containing protein</fullName>
    </recommendedName>
</protein>
<dbReference type="AlphaFoldDB" id="A0A212LBL9"/>
<dbReference type="SUPFAM" id="SSF52402">
    <property type="entry name" value="Adenine nucleotide alpha hydrolases-like"/>
    <property type="match status" value="1"/>
</dbReference>
<reference evidence="1" key="1">
    <citation type="submission" date="2016-08" db="EMBL/GenBank/DDBJ databases">
        <authorList>
            <person name="Seilhamer J.J."/>
        </authorList>
    </citation>
    <scope>NUCLEOTIDE SEQUENCE</scope>
    <source>
        <strain evidence="1">86-1</strain>
    </source>
</reference>
<dbReference type="Gene3D" id="3.40.50.12370">
    <property type="match status" value="1"/>
</dbReference>
<sequence length="150" mass="16590">MLTATPQNILLLLDEDSPAAVEAVRIAQASSARLTALFVLDATWNDYVGHDWLSGSGSRADFIDYVQQEEERSSVEAFYRLRSLAGEEMEIQCIVKAGNVVDEARHEMEKGYDLLVASNPLQRGLERIRGNIAALCDRAPCRILLVPADI</sequence>
<proteinExistence type="predicted"/>
<name>A0A212LBL9_9BACT</name>
<gene>
    <name evidence="1" type="ORF">KL86DES1_22211</name>
</gene>
<evidence type="ECO:0008006" key="2">
    <source>
        <dbReference type="Google" id="ProtNLM"/>
    </source>
</evidence>
<dbReference type="RefSeq" id="WP_232088369.1">
    <property type="nucleotide sequence ID" value="NZ_LT608333.1"/>
</dbReference>
<accession>A0A212LBL9</accession>
<evidence type="ECO:0000313" key="1">
    <source>
        <dbReference type="EMBL" id="SCM74877.1"/>
    </source>
</evidence>